<keyword evidence="4" id="KW-1133">Transmembrane helix</keyword>
<organism evidence="5 6">
    <name type="scientific">Rosistilla oblonga</name>
    <dbReference type="NCBI Taxonomy" id="2527990"/>
    <lineage>
        <taxon>Bacteria</taxon>
        <taxon>Pseudomonadati</taxon>
        <taxon>Planctomycetota</taxon>
        <taxon>Planctomycetia</taxon>
        <taxon>Pirellulales</taxon>
        <taxon>Pirellulaceae</taxon>
        <taxon>Rosistilla</taxon>
    </lineage>
</organism>
<dbReference type="Gene3D" id="1.25.40.10">
    <property type="entry name" value="Tetratricopeptide repeat domain"/>
    <property type="match status" value="2"/>
</dbReference>
<protein>
    <submittedName>
        <fullName evidence="5">Tetratricopeptide repeat protein</fullName>
    </submittedName>
</protein>
<evidence type="ECO:0000313" key="6">
    <source>
        <dbReference type="Proteomes" id="UP000316770"/>
    </source>
</evidence>
<keyword evidence="2 3" id="KW-0802">TPR repeat</keyword>
<keyword evidence="1" id="KW-0677">Repeat</keyword>
<evidence type="ECO:0000256" key="3">
    <source>
        <dbReference type="PROSITE-ProRule" id="PRU00339"/>
    </source>
</evidence>
<feature type="repeat" description="TPR" evidence="3">
    <location>
        <begin position="235"/>
        <end position="268"/>
    </location>
</feature>
<dbReference type="EMBL" id="CP036318">
    <property type="protein sequence ID" value="QDV56670.1"/>
    <property type="molecule type" value="Genomic_DNA"/>
</dbReference>
<dbReference type="Pfam" id="PF13432">
    <property type="entry name" value="TPR_16"/>
    <property type="match status" value="1"/>
</dbReference>
<name>A0A518IUD3_9BACT</name>
<sequence>MISFRYLFGWDTIYGMSRKNSRVARTAKPASPQQVPGSKRRTAVVGGVALVLLVLVAYLQGGFALWPLQNARSAMDRRDHASAIEALQLAEFCNGDQVSIDLLRARISLRRGDLAETELQLRRAQQHGANSRDIEREKLLAAALNGELEKIEPELKAWLESPGTDGADICDAYTHGLASQGRLEEAQLLLEAWQTGFPEDPKPHVKRARIGEYALQQDAAEEEYRRALAKQPSYAPAIYSLARLLLERKRPEEALELFQLCHKVSPDTAAAAQIGEARSLVMLGNSDDAREILQQVEDYQPQQVVVAFQRLGFQPDGDPAAFELGKLDSANGDFAAALPRLRRAVSANPHDLDARYALAIALRGQGEQAEAEKEFEYVKTVRQELAKTENLRTSLGTDPTDNEARFQVAMIYLKYQSPKLGIFWLQSVLAQDPRHWGAHDALATYYENNAARSPSFAELARRHRGLANEILAVPSESTSVVVP</sequence>
<dbReference type="InterPro" id="IPR019734">
    <property type="entry name" value="TPR_rpt"/>
</dbReference>
<dbReference type="SUPFAM" id="SSF48452">
    <property type="entry name" value="TPR-like"/>
    <property type="match status" value="3"/>
</dbReference>
<evidence type="ECO:0000256" key="1">
    <source>
        <dbReference type="ARBA" id="ARBA00022737"/>
    </source>
</evidence>
<dbReference type="PANTHER" id="PTHR45586">
    <property type="entry name" value="TPR REPEAT-CONTAINING PROTEIN PA4667"/>
    <property type="match status" value="1"/>
</dbReference>
<dbReference type="InterPro" id="IPR011990">
    <property type="entry name" value="TPR-like_helical_dom_sf"/>
</dbReference>
<keyword evidence="6" id="KW-1185">Reference proteome</keyword>
<dbReference type="SMART" id="SM00028">
    <property type="entry name" value="TPR"/>
    <property type="match status" value="6"/>
</dbReference>
<dbReference type="PANTHER" id="PTHR45586:SF1">
    <property type="entry name" value="LIPOPOLYSACCHARIDE ASSEMBLY PROTEIN B"/>
    <property type="match status" value="1"/>
</dbReference>
<evidence type="ECO:0000256" key="2">
    <source>
        <dbReference type="ARBA" id="ARBA00022803"/>
    </source>
</evidence>
<evidence type="ECO:0000313" key="5">
    <source>
        <dbReference type="EMBL" id="QDV56670.1"/>
    </source>
</evidence>
<reference evidence="5 6" key="1">
    <citation type="submission" date="2019-02" db="EMBL/GenBank/DDBJ databases">
        <title>Deep-cultivation of Planctomycetes and their phenomic and genomic characterization uncovers novel biology.</title>
        <authorList>
            <person name="Wiegand S."/>
            <person name="Jogler M."/>
            <person name="Boedeker C."/>
            <person name="Pinto D."/>
            <person name="Vollmers J."/>
            <person name="Rivas-Marin E."/>
            <person name="Kohn T."/>
            <person name="Peeters S.H."/>
            <person name="Heuer A."/>
            <person name="Rast P."/>
            <person name="Oberbeckmann S."/>
            <person name="Bunk B."/>
            <person name="Jeske O."/>
            <person name="Meyerdierks A."/>
            <person name="Storesund J.E."/>
            <person name="Kallscheuer N."/>
            <person name="Luecker S."/>
            <person name="Lage O.M."/>
            <person name="Pohl T."/>
            <person name="Merkel B.J."/>
            <person name="Hornburger P."/>
            <person name="Mueller R.-W."/>
            <person name="Bruemmer F."/>
            <person name="Labrenz M."/>
            <person name="Spormann A.M."/>
            <person name="Op den Camp H."/>
            <person name="Overmann J."/>
            <person name="Amann R."/>
            <person name="Jetten M.S.M."/>
            <person name="Mascher T."/>
            <person name="Medema M.H."/>
            <person name="Devos D.P."/>
            <person name="Kaster A.-K."/>
            <person name="Ovreas L."/>
            <person name="Rohde M."/>
            <person name="Galperin M.Y."/>
            <person name="Jogler C."/>
        </authorList>
    </citation>
    <scope>NUCLEOTIDE SEQUENCE [LARGE SCALE GENOMIC DNA]</scope>
    <source>
        <strain evidence="5 6">Mal33</strain>
    </source>
</reference>
<dbReference type="AlphaFoldDB" id="A0A518IUD3"/>
<keyword evidence="4" id="KW-0472">Membrane</keyword>
<feature type="transmembrane region" description="Helical" evidence="4">
    <location>
        <begin position="43"/>
        <end position="68"/>
    </location>
</feature>
<dbReference type="PROSITE" id="PS50005">
    <property type="entry name" value="TPR"/>
    <property type="match status" value="2"/>
</dbReference>
<keyword evidence="4" id="KW-0812">Transmembrane</keyword>
<feature type="repeat" description="TPR" evidence="3">
    <location>
        <begin position="318"/>
        <end position="351"/>
    </location>
</feature>
<dbReference type="Pfam" id="PF14559">
    <property type="entry name" value="TPR_19"/>
    <property type="match status" value="1"/>
</dbReference>
<accession>A0A518IUD3</accession>
<dbReference type="Proteomes" id="UP000316770">
    <property type="component" value="Chromosome"/>
</dbReference>
<evidence type="ECO:0000256" key="4">
    <source>
        <dbReference type="SAM" id="Phobius"/>
    </source>
</evidence>
<proteinExistence type="predicted"/>
<gene>
    <name evidence="5" type="ORF">Mal33_26680</name>
</gene>
<dbReference type="InterPro" id="IPR051012">
    <property type="entry name" value="CellSynth/LPSAsmb/PSIAsmb"/>
</dbReference>